<gene>
    <name evidence="1" type="ORF">GCM10011415_33930</name>
</gene>
<comment type="caution">
    <text evidence="1">The sequence shown here is derived from an EMBL/GenBank/DDBJ whole genome shotgun (WGS) entry which is preliminary data.</text>
</comment>
<accession>A0A8J3EII5</accession>
<dbReference type="RefSeq" id="WP_188791454.1">
    <property type="nucleotide sequence ID" value="NZ_BMJV01000007.1"/>
</dbReference>
<dbReference type="EMBL" id="BMJV01000007">
    <property type="protein sequence ID" value="GGG81585.1"/>
    <property type="molecule type" value="Genomic_DNA"/>
</dbReference>
<dbReference type="Proteomes" id="UP000617145">
    <property type="component" value="Unassembled WGS sequence"/>
</dbReference>
<evidence type="ECO:0000313" key="2">
    <source>
        <dbReference type="Proteomes" id="UP000617145"/>
    </source>
</evidence>
<dbReference type="Pfam" id="PF11746">
    <property type="entry name" value="DUF3303"/>
    <property type="match status" value="1"/>
</dbReference>
<reference evidence="1" key="2">
    <citation type="submission" date="2020-09" db="EMBL/GenBank/DDBJ databases">
        <authorList>
            <person name="Sun Q."/>
            <person name="Zhou Y."/>
        </authorList>
    </citation>
    <scope>NUCLEOTIDE SEQUENCE</scope>
    <source>
        <strain evidence="1">CGMCC 1.15762</strain>
    </source>
</reference>
<reference evidence="1" key="1">
    <citation type="journal article" date="2014" name="Int. J. Syst. Evol. Microbiol.">
        <title>Complete genome sequence of Corynebacterium casei LMG S-19264T (=DSM 44701T), isolated from a smear-ripened cheese.</title>
        <authorList>
            <consortium name="US DOE Joint Genome Institute (JGI-PGF)"/>
            <person name="Walter F."/>
            <person name="Albersmeier A."/>
            <person name="Kalinowski J."/>
            <person name="Ruckert C."/>
        </authorList>
    </citation>
    <scope>NUCLEOTIDE SEQUENCE</scope>
    <source>
        <strain evidence="1">CGMCC 1.15762</strain>
    </source>
</reference>
<sequence length="78" mass="8596">MTLQLLTRYTGFDEAQFDSDAENRANAGLTPLQRWTETEGAATWILFEVNDQAKAQGWLGKAGSLGHAPESSHFLRTA</sequence>
<organism evidence="1 2">
    <name type="scientific">Salipiger pallidus</name>
    <dbReference type="NCBI Taxonomy" id="1775170"/>
    <lineage>
        <taxon>Bacteria</taxon>
        <taxon>Pseudomonadati</taxon>
        <taxon>Pseudomonadota</taxon>
        <taxon>Alphaproteobacteria</taxon>
        <taxon>Rhodobacterales</taxon>
        <taxon>Roseobacteraceae</taxon>
        <taxon>Salipiger</taxon>
    </lineage>
</organism>
<protein>
    <submittedName>
        <fullName evidence="1">Uncharacterized protein</fullName>
    </submittedName>
</protein>
<evidence type="ECO:0000313" key="1">
    <source>
        <dbReference type="EMBL" id="GGG81585.1"/>
    </source>
</evidence>
<dbReference type="InterPro" id="IPR021734">
    <property type="entry name" value="DUF3303"/>
</dbReference>
<dbReference type="AlphaFoldDB" id="A0A8J3EII5"/>
<proteinExistence type="predicted"/>
<name>A0A8J3EII5_9RHOB</name>
<keyword evidence="2" id="KW-1185">Reference proteome</keyword>